<evidence type="ECO:0000313" key="1">
    <source>
        <dbReference type="EMBL" id="QNR70173.1"/>
    </source>
</evidence>
<sequence length="404" mass="46885">MKAIRNSLRQEALNLIPLYTNLKKMNLSMDDIDKQLAPNIQKCAKKFVRHKTMQLKLEFTYIGQEYNQLGRQINEEERNNIKIDDQKYLQYSIIGLEYKTLEKALEIKKIQNRNVPDTPIETNLIEHGLFSAGSHSKKVMRTKYTTGVVQQTRNGFRRLTYENSAGVFLGTFDARVLAGLTKLYFEKGMHQQFSFNFNELAKEMDTVPSGKEYMELYESLINISRTQIIMEEYYSPGNKVRQRTSLYHPIDTLTFVLREGEEVGRERAATVSFHELIHQSLQQGNFLTMNVVLFNDFLKPTTKILYVNMINSAAQNITSYNVETLTQHLNLQTANRSLLVSNILEAFEELKNMDVINSYEVVYGQRKSVQFINFVPGDLLQIQSQQLQGKFDIILTHDERPQPH</sequence>
<gene>
    <name evidence="1" type="ORF">IAQ67_14580</name>
</gene>
<organism evidence="1 2">
    <name type="scientific">Paenibacillus peoriae</name>
    <dbReference type="NCBI Taxonomy" id="59893"/>
    <lineage>
        <taxon>Bacteria</taxon>
        <taxon>Bacillati</taxon>
        <taxon>Bacillota</taxon>
        <taxon>Bacilli</taxon>
        <taxon>Bacillales</taxon>
        <taxon>Paenibacillaceae</taxon>
        <taxon>Paenibacillus</taxon>
    </lineage>
</organism>
<dbReference type="AlphaFoldDB" id="A0A7H0YGG5"/>
<protein>
    <submittedName>
        <fullName evidence="1">Uncharacterized protein</fullName>
    </submittedName>
</protein>
<proteinExistence type="predicted"/>
<dbReference type="EMBL" id="CP061172">
    <property type="protein sequence ID" value="QNR70173.1"/>
    <property type="molecule type" value="Genomic_DNA"/>
</dbReference>
<dbReference type="Proteomes" id="UP000516384">
    <property type="component" value="Chromosome"/>
</dbReference>
<reference evidence="1 2" key="1">
    <citation type="submission" date="2020-09" db="EMBL/GenBank/DDBJ databases">
        <title>Characterization of Paenibacillus peoriae strain ZF390 with broad-spectrum antimicrobial activity as a potential biocontrol agent.</title>
        <authorList>
            <person name="Li L."/>
            <person name="Zhao Y."/>
            <person name="Li B."/>
            <person name="Xie X."/>
        </authorList>
    </citation>
    <scope>NUCLEOTIDE SEQUENCE [LARGE SCALE GENOMIC DNA]</scope>
    <source>
        <strain evidence="1 2">ZF390</strain>
    </source>
</reference>
<evidence type="ECO:0000313" key="2">
    <source>
        <dbReference type="Proteomes" id="UP000516384"/>
    </source>
</evidence>
<name>A0A7H0YGG5_9BACL</name>
<accession>A0A7H0YGG5</accession>